<comment type="catalytic activity">
    <reaction evidence="2">
        <text>an N-acylsphing-4-enine + H2O = sphing-4-enine + a fatty acid</text>
        <dbReference type="Rhea" id="RHEA:20856"/>
        <dbReference type="ChEBI" id="CHEBI:15377"/>
        <dbReference type="ChEBI" id="CHEBI:28868"/>
        <dbReference type="ChEBI" id="CHEBI:52639"/>
        <dbReference type="ChEBI" id="CHEBI:57756"/>
        <dbReference type="EC" id="3.5.1.23"/>
    </reaction>
</comment>
<sequence>MRRILVLLFVCLALVAGCSDPDSSQNNNQNLEPDAGDVSADGTSDVDDDTGPASCELQADCAEGTMCHGGVCVEAPECGGLRDWDTCVEAFEALEPGLGRRAVCGGEHCRIACLVDQHCADGQVCADNGSCVDFTGEITGEHPGGDSREPLEAGVANTLMTFPIGLSQGGYGSRSASGDGRYVESLRETDGQMHGLYARAFVLDNGERQLMFIRLPVIFPTMPLHEAVARKLQEETGKDWRDSLIISGTHTHSGPTRYWQLPDDTALPLGSFGTDEFSQQVFDWTVDSTFEAAKAALDDLSPARFGWEIVEAYDTDDYISSDRWSATPPFDDNRLLLFRIDDAEGNPRAVMISYGTHGTVHGDNYFTGDAPAGAERALEARLGEEYDRFVPVLYFNQNGGSMSPRGDRWGHGENARFEAVGHELADRAIDALRDMTTETDISLAGATHRFPITYENVGYAEGEWKVGTIGKGSPGDVYDFGGLQCVGEDGDDDYSTSITPPVSGCLPLHLINHHRSITLFAKSQMTALDIGGLTVVTLPGEATMEFGWQVLKEARDQFGIDPLDAWIWGYAQDHQFYLTPSNLRGELPPFPGISTPKAIDEYPDYAFSWRQGGYEAGMSVWGWKFGDFLVARAMETVSKLTDGGVEPALPAALPTEFSRIDESPFPVETSNAANMGTFVDEPPATVSRLESIDVAWVGGDPGAEMPQAPLVVLEKKNGDTFEAVETVSKRTYSNREPVMLTRRRKNGDDWEWAVRWEELQNFPTGEYRFRVEGHYLDDNEARQSYEATSGVFEVVATDTVEVEVTSTGTAVEGRLGYPAASRLRYEGTSEDPGRVTGNFRMRHPRAGAGISAPLVVGEDVSADDVTVRVMDGATEVASLTGADLTLATNPETVDGRDGIPVTRFSADVSSLSPGSYTVEVTVTDAYGNTGTGTAVLDVP</sequence>
<evidence type="ECO:0000259" key="5">
    <source>
        <dbReference type="Pfam" id="PF04734"/>
    </source>
</evidence>
<dbReference type="EC" id="3.5.1.23" evidence="2"/>
<dbReference type="OrthoDB" id="6899210at2"/>
<dbReference type="GO" id="GO:0046872">
    <property type="term" value="F:metal ion binding"/>
    <property type="evidence" value="ECO:0007669"/>
    <property type="project" value="UniProtKB-KW"/>
</dbReference>
<dbReference type="EMBL" id="CP041186">
    <property type="protein sequence ID" value="QDG51477.1"/>
    <property type="molecule type" value="Genomic_DNA"/>
</dbReference>
<evidence type="ECO:0000313" key="6">
    <source>
        <dbReference type="EMBL" id="QDG51477.1"/>
    </source>
</evidence>
<dbReference type="Pfam" id="PF04734">
    <property type="entry name" value="Ceramidase_alk"/>
    <property type="match status" value="1"/>
</dbReference>
<keyword evidence="1" id="KW-0479">Metal-binding</keyword>
<feature type="binding site" evidence="1">
    <location>
        <position position="357"/>
    </location>
    <ligand>
        <name>Zn(2+)</name>
        <dbReference type="ChEBI" id="CHEBI:29105"/>
    </ligand>
</feature>
<keyword evidence="4" id="KW-0732">Signal</keyword>
<dbReference type="InterPro" id="IPR031329">
    <property type="entry name" value="NEUT/ALK_ceramidase_N"/>
</dbReference>
<feature type="binding site" evidence="1">
    <location>
        <position position="250"/>
    </location>
    <ligand>
        <name>Zn(2+)</name>
        <dbReference type="ChEBI" id="CHEBI:29105"/>
    </ligand>
</feature>
<dbReference type="RefSeq" id="WP_141197957.1">
    <property type="nucleotide sequence ID" value="NZ_CP041186.1"/>
</dbReference>
<name>A0A4Y6PTY1_PERCE</name>
<feature type="chain" id="PRO_5030106429" description="Neutral ceramidase" evidence="4">
    <location>
        <begin position="19"/>
        <end position="939"/>
    </location>
</feature>
<dbReference type="Proteomes" id="UP000315995">
    <property type="component" value="Chromosome"/>
</dbReference>
<feature type="region of interest" description="Disordered" evidence="3">
    <location>
        <begin position="21"/>
        <end position="50"/>
    </location>
</feature>
<protein>
    <recommendedName>
        <fullName evidence="2">Neutral ceramidase</fullName>
        <ecNumber evidence="2">3.5.1.23</ecNumber>
    </recommendedName>
</protein>
<comment type="cofactor">
    <cofactor evidence="1">
        <name>Zn(2+)</name>
        <dbReference type="ChEBI" id="CHEBI:29105"/>
    </cofactor>
    <text evidence="1">Binds 1 zinc ion per subunit.</text>
</comment>
<evidence type="ECO:0000256" key="3">
    <source>
        <dbReference type="SAM" id="MobiDB-lite"/>
    </source>
</evidence>
<keyword evidence="2" id="KW-0443">Lipid metabolism</keyword>
<evidence type="ECO:0000256" key="1">
    <source>
        <dbReference type="PIRSR" id="PIRSR606823-2"/>
    </source>
</evidence>
<dbReference type="GO" id="GO:0005576">
    <property type="term" value="C:extracellular region"/>
    <property type="evidence" value="ECO:0007669"/>
    <property type="project" value="TreeGrafter"/>
</dbReference>
<reference evidence="6 7" key="1">
    <citation type="submission" date="2019-06" db="EMBL/GenBank/DDBJ databases">
        <title>Persicimonas caeni gen. nov., sp. nov., a predatory bacterium isolated from solar saltern.</title>
        <authorList>
            <person name="Wang S."/>
        </authorList>
    </citation>
    <scope>NUCLEOTIDE SEQUENCE [LARGE SCALE GENOMIC DNA]</scope>
    <source>
        <strain evidence="6 7">YN101</strain>
    </source>
</reference>
<accession>A0A4Y6PTY1</accession>
<proteinExistence type="inferred from homology"/>
<dbReference type="Gene3D" id="2.60.40.2300">
    <property type="entry name" value="Neutral/alkaline non-lysosomal ceramidase, C-terminal domain"/>
    <property type="match status" value="1"/>
</dbReference>
<keyword evidence="2" id="KW-0746">Sphingolipid metabolism</keyword>
<dbReference type="GO" id="GO:0046514">
    <property type="term" value="P:ceramide catabolic process"/>
    <property type="evidence" value="ECO:0007669"/>
    <property type="project" value="InterPro"/>
</dbReference>
<dbReference type="GO" id="GO:0046512">
    <property type="term" value="P:sphingosine biosynthetic process"/>
    <property type="evidence" value="ECO:0007669"/>
    <property type="project" value="TreeGrafter"/>
</dbReference>
<dbReference type="AlphaFoldDB" id="A0A4Y6PTY1"/>
<dbReference type="PANTHER" id="PTHR12670:SF1">
    <property type="entry name" value="NEUTRAL CERAMIDASE"/>
    <property type="match status" value="1"/>
</dbReference>
<accession>A0A5B8Y655</accession>
<dbReference type="GO" id="GO:0017040">
    <property type="term" value="F:N-acylsphingosine amidohydrolase activity"/>
    <property type="evidence" value="ECO:0007669"/>
    <property type="project" value="UniProtKB-UniRule"/>
</dbReference>
<dbReference type="InterPro" id="IPR006823">
    <property type="entry name" value="Ceramidase_alk"/>
</dbReference>
<dbReference type="InterPro" id="IPR038445">
    <property type="entry name" value="NCDase_C_sf"/>
</dbReference>
<dbReference type="PROSITE" id="PS51257">
    <property type="entry name" value="PROKAR_LIPOPROTEIN"/>
    <property type="match status" value="1"/>
</dbReference>
<comment type="similarity">
    <text evidence="2">Belongs to the neutral ceramidase family.</text>
</comment>
<evidence type="ECO:0000256" key="4">
    <source>
        <dbReference type="SAM" id="SignalP"/>
    </source>
</evidence>
<dbReference type="PANTHER" id="PTHR12670">
    <property type="entry name" value="CERAMIDASE"/>
    <property type="match status" value="1"/>
</dbReference>
<keyword evidence="2" id="KW-0378">Hydrolase</keyword>
<dbReference type="GO" id="GO:0016020">
    <property type="term" value="C:membrane"/>
    <property type="evidence" value="ECO:0007669"/>
    <property type="project" value="GOC"/>
</dbReference>
<dbReference type="GO" id="GO:0042759">
    <property type="term" value="P:long-chain fatty acid biosynthetic process"/>
    <property type="evidence" value="ECO:0007669"/>
    <property type="project" value="TreeGrafter"/>
</dbReference>
<organism evidence="6 7">
    <name type="scientific">Persicimonas caeni</name>
    <dbReference type="NCBI Taxonomy" id="2292766"/>
    <lineage>
        <taxon>Bacteria</taxon>
        <taxon>Deltaproteobacteria</taxon>
        <taxon>Bradymonadales</taxon>
        <taxon>Bradymonadaceae</taxon>
        <taxon>Persicimonas</taxon>
    </lineage>
</organism>
<evidence type="ECO:0000256" key="2">
    <source>
        <dbReference type="RuleBase" id="RU366019"/>
    </source>
</evidence>
<keyword evidence="1" id="KW-0862">Zinc</keyword>
<gene>
    <name evidence="6" type="ORF">FIV42_12190</name>
</gene>
<feature type="domain" description="Neutral/alkaline non-lysosomal ceramidase N-terminal" evidence="5">
    <location>
        <begin position="184"/>
        <end position="405"/>
    </location>
</feature>
<keyword evidence="7" id="KW-1185">Reference proteome</keyword>
<feature type="signal peptide" evidence="4">
    <location>
        <begin position="1"/>
        <end position="18"/>
    </location>
</feature>
<evidence type="ECO:0000313" key="7">
    <source>
        <dbReference type="Proteomes" id="UP000315995"/>
    </source>
</evidence>